<evidence type="ECO:0000259" key="2">
    <source>
        <dbReference type="Pfam" id="PF14067"/>
    </source>
</evidence>
<accession>B1FSI2</accession>
<keyword evidence="4" id="KW-1185">Reference proteome</keyword>
<evidence type="ECO:0000313" key="4">
    <source>
        <dbReference type="Proteomes" id="UP000005045"/>
    </source>
</evidence>
<feature type="transmembrane region" description="Helical" evidence="1">
    <location>
        <begin position="12"/>
        <end position="35"/>
    </location>
</feature>
<dbReference type="Proteomes" id="UP000005045">
    <property type="component" value="Unassembled WGS sequence"/>
</dbReference>
<keyword evidence="1" id="KW-0472">Membrane</keyword>
<dbReference type="Pfam" id="PF14067">
    <property type="entry name" value="LssY_C"/>
    <property type="match status" value="1"/>
</dbReference>
<protein>
    <recommendedName>
        <fullName evidence="2">LssY-like C-terminal domain-containing protein</fullName>
    </recommendedName>
</protein>
<dbReference type="EMBL" id="ABLD01000001">
    <property type="protein sequence ID" value="EDT12862.1"/>
    <property type="molecule type" value="Genomic_DNA"/>
</dbReference>
<feature type="domain" description="LssY-like C-terminal" evidence="2">
    <location>
        <begin position="219"/>
        <end position="396"/>
    </location>
</feature>
<keyword evidence="1" id="KW-0812">Transmembrane</keyword>
<name>B1FSI2_PARG4</name>
<reference evidence="3 4" key="1">
    <citation type="submission" date="2008-03" db="EMBL/GenBank/DDBJ databases">
        <title>Sequencing of the draft genome and assembly of Burkholderia graminis C4D1M.</title>
        <authorList>
            <consortium name="US DOE Joint Genome Institute (JGI-PGF)"/>
            <person name="Copeland A."/>
            <person name="Lucas S."/>
            <person name="Lapidus A."/>
            <person name="Glavina del Rio T."/>
            <person name="Dalin E."/>
            <person name="Tice H."/>
            <person name="Bruce D."/>
            <person name="Goodwin L."/>
            <person name="Pitluck S."/>
            <person name="Larimer F."/>
            <person name="Land M.L."/>
            <person name="Hauser L."/>
            <person name="Tiedje J."/>
            <person name="Richardson P."/>
        </authorList>
    </citation>
    <scope>NUCLEOTIDE SEQUENCE [LARGE SCALE GENOMIC DNA]</scope>
    <source>
        <strain evidence="4">ATCC 700544 / DSM 17151 / LMG 18924 / NCIMB 13744 / C4D1M</strain>
    </source>
</reference>
<dbReference type="AlphaFoldDB" id="B1FSI2"/>
<comment type="caution">
    <text evidence="3">The sequence shown here is derived from an EMBL/GenBank/DDBJ whole genome shotgun (WGS) entry which is preliminary data.</text>
</comment>
<dbReference type="InterPro" id="IPR025902">
    <property type="entry name" value="LssY-like-C_dom"/>
</dbReference>
<organism evidence="3 4">
    <name type="scientific">Paraburkholderia graminis (strain ATCC 700544 / DSM 17151 / LMG 18924 / NCIMB 13744 / C4D1M)</name>
    <dbReference type="NCBI Taxonomy" id="396598"/>
    <lineage>
        <taxon>Bacteria</taxon>
        <taxon>Pseudomonadati</taxon>
        <taxon>Pseudomonadota</taxon>
        <taxon>Betaproteobacteria</taxon>
        <taxon>Burkholderiales</taxon>
        <taxon>Burkholderiaceae</taxon>
        <taxon>Paraburkholderia</taxon>
    </lineage>
</organism>
<evidence type="ECO:0000256" key="1">
    <source>
        <dbReference type="SAM" id="Phobius"/>
    </source>
</evidence>
<keyword evidence="1" id="KW-1133">Transmembrane helix</keyword>
<evidence type="ECO:0000313" key="3">
    <source>
        <dbReference type="EMBL" id="EDT12862.1"/>
    </source>
</evidence>
<sequence length="433" mass="47135">MGDAMDHIVNRLLPAVVVAFMLCGCAITLPGAGGLDYQSRAVTRSERGLRVSGSVLSAEESESVYGVALAKKGIQPVWVEVQNDDTSSYFLMSPGLDPNFFPASEAAEAFAGSKSSVAGDDIERRFRALAFRNPVLPGHTVSGYILTNLSEGAKLIQLDLVASGRAQTFSFLMVVPGFYADYHVSAVFRREVYPPGRMVDYTDDSALRAALESLPCCATSEDGAKNGDPLNLVIVGGLDDAFPALVRRGWSPTEQKWSGSIMKTVTSAFSGERYVNAPVSDLYLFGRAQDLALQKARDTIHQRNHLRLWLSPMRYRGKPVWVGQISRDIGVRLTFHSPTLTTHKIDPDVDEARTALTEDMAYSQNLQKIGFVKGVGAAPQNAPGQNLTTDPYYTDGLRQVLVFDRQPTSLSGIEFFPWESVAKFNAVPAGADQ</sequence>
<proteinExistence type="predicted"/>
<gene>
    <name evidence="3" type="ORF">BgramDRAFT_0242</name>
</gene>